<reference evidence="2 3" key="1">
    <citation type="submission" date="2008-02" db="EMBL/GenBank/DDBJ databases">
        <title>A 6x draft sequence assembly of the Pongo pygmaeus abelii genome.</title>
        <authorList>
            <person name="Wilson R.K."/>
            <person name="Mardis E."/>
        </authorList>
    </citation>
    <scope>NUCLEOTIDE SEQUENCE [LARGE SCALE GENOMIC DNA]</scope>
</reference>
<dbReference type="Ensembl" id="ENSPPYT00000008538.2">
    <property type="protein sequence ID" value="ENSPPYP00000008201.2"/>
    <property type="gene ID" value="ENSPPYG00000007255.2"/>
</dbReference>
<evidence type="ECO:0000313" key="2">
    <source>
        <dbReference type="Ensembl" id="ENSPPYP00000008201.2"/>
    </source>
</evidence>
<dbReference type="InParanoid" id="H2NQL6"/>
<evidence type="ECO:0000313" key="3">
    <source>
        <dbReference type="Proteomes" id="UP000001595"/>
    </source>
</evidence>
<accession>H2NQL6</accession>
<keyword evidence="3" id="KW-1185">Reference proteome</keyword>
<dbReference type="GeneTree" id="ENSGT00490000043964"/>
<dbReference type="eggNOG" id="ENOG502TIJP">
    <property type="taxonomic scope" value="Eukaryota"/>
</dbReference>
<name>H2NQL6_PONAB</name>
<proteinExistence type="predicted"/>
<dbReference type="Proteomes" id="UP000001595">
    <property type="component" value="Chromosome 16"/>
</dbReference>
<feature type="region of interest" description="Disordered" evidence="1">
    <location>
        <begin position="37"/>
        <end position="70"/>
    </location>
</feature>
<protein>
    <submittedName>
        <fullName evidence="2">Uncharacterized protein</fullName>
    </submittedName>
</protein>
<evidence type="ECO:0000256" key="1">
    <source>
        <dbReference type="SAM" id="MobiDB-lite"/>
    </source>
</evidence>
<sequence length="167" mass="18274">MLPLKALFKPGPGEWWWAGFWGKAGWFLRSTQASTVPRGMASTPMGNEREKKSSWPSQTAPSLRGGPASLSRSEEYLSRISAELTEEALCTACCHLNPVPIKKQQSQDQATQISKREHASKLLFCHLLTTSICGDLLVMSSIIPKPSKCSGFITGPSSLSEQGHQQE</sequence>
<reference evidence="2" key="2">
    <citation type="submission" date="2025-08" db="UniProtKB">
        <authorList>
            <consortium name="Ensembl"/>
        </authorList>
    </citation>
    <scope>IDENTIFICATION</scope>
</reference>
<dbReference type="AlphaFoldDB" id="H2NQL6"/>
<reference evidence="2" key="3">
    <citation type="submission" date="2025-09" db="UniProtKB">
        <authorList>
            <consortium name="Ensembl"/>
        </authorList>
    </citation>
    <scope>IDENTIFICATION</scope>
</reference>
<dbReference type="HOGENOM" id="CLU_2533454_0_0_1"/>
<organism evidence="2 3">
    <name type="scientific">Pongo abelii</name>
    <name type="common">Sumatran orangutan</name>
    <name type="synonym">Pongo pygmaeus abelii</name>
    <dbReference type="NCBI Taxonomy" id="9601"/>
    <lineage>
        <taxon>Eukaryota</taxon>
        <taxon>Metazoa</taxon>
        <taxon>Chordata</taxon>
        <taxon>Craniata</taxon>
        <taxon>Vertebrata</taxon>
        <taxon>Euteleostomi</taxon>
        <taxon>Mammalia</taxon>
        <taxon>Eutheria</taxon>
        <taxon>Euarchontoglires</taxon>
        <taxon>Primates</taxon>
        <taxon>Haplorrhini</taxon>
        <taxon>Catarrhini</taxon>
        <taxon>Hominidae</taxon>
        <taxon>Pongo</taxon>
    </lineage>
</organism>